<dbReference type="Proteomes" id="UP001230268">
    <property type="component" value="Unassembled WGS sequence"/>
</dbReference>
<name>A0AAD8UVL9_BABGI</name>
<keyword evidence="3" id="KW-1133">Transmembrane helix</keyword>
<feature type="transmembrane region" description="Helical" evidence="3">
    <location>
        <begin position="384"/>
        <end position="405"/>
    </location>
</feature>
<feature type="transmembrane region" description="Helical" evidence="3">
    <location>
        <begin position="1421"/>
        <end position="1442"/>
    </location>
</feature>
<evidence type="ECO:0000256" key="1">
    <source>
        <dbReference type="SAM" id="Coils"/>
    </source>
</evidence>
<keyword evidence="5" id="KW-1185">Reference proteome</keyword>
<feature type="coiled-coil region" evidence="1">
    <location>
        <begin position="1544"/>
        <end position="1571"/>
    </location>
</feature>
<feature type="transmembrane region" description="Helical" evidence="3">
    <location>
        <begin position="769"/>
        <end position="787"/>
    </location>
</feature>
<feature type="transmembrane region" description="Helical" evidence="3">
    <location>
        <begin position="1360"/>
        <end position="1385"/>
    </location>
</feature>
<evidence type="ECO:0000313" key="5">
    <source>
        <dbReference type="Proteomes" id="UP001230268"/>
    </source>
</evidence>
<dbReference type="EMBL" id="JAVEPI010000001">
    <property type="protein sequence ID" value="KAK1444419.1"/>
    <property type="molecule type" value="Genomic_DNA"/>
</dbReference>
<feature type="region of interest" description="Disordered" evidence="2">
    <location>
        <begin position="708"/>
        <end position="727"/>
    </location>
</feature>
<feature type="region of interest" description="Disordered" evidence="2">
    <location>
        <begin position="825"/>
        <end position="1032"/>
    </location>
</feature>
<reference evidence="4" key="1">
    <citation type="submission" date="2023-08" db="EMBL/GenBank/DDBJ databases">
        <title>Draft sequence of the Babesia gibsoni genome.</title>
        <authorList>
            <person name="Yamagishi J.Y."/>
            <person name="Xuan X.X."/>
        </authorList>
    </citation>
    <scope>NUCLEOTIDE SEQUENCE</scope>
    <source>
        <strain evidence="4">Azabu</strain>
    </source>
</reference>
<dbReference type="PANTHER" id="PTHR35711">
    <property type="entry name" value="EXPRESSED PROTEIN"/>
    <property type="match status" value="1"/>
</dbReference>
<feature type="transmembrane region" description="Helical" evidence="3">
    <location>
        <begin position="1270"/>
        <end position="1292"/>
    </location>
</feature>
<feature type="transmembrane region" description="Helical" evidence="3">
    <location>
        <begin position="1321"/>
        <end position="1339"/>
    </location>
</feature>
<gene>
    <name evidence="4" type="ORF">BgAZ_103250</name>
</gene>
<feature type="compositionally biased region" description="Basic and acidic residues" evidence="2">
    <location>
        <begin position="882"/>
        <end position="981"/>
    </location>
</feature>
<feature type="transmembrane region" description="Helical" evidence="3">
    <location>
        <begin position="597"/>
        <end position="619"/>
    </location>
</feature>
<evidence type="ECO:0000256" key="3">
    <source>
        <dbReference type="SAM" id="Phobius"/>
    </source>
</evidence>
<accession>A0AAD8UVL9</accession>
<feature type="region of interest" description="Disordered" evidence="2">
    <location>
        <begin position="203"/>
        <end position="236"/>
    </location>
</feature>
<dbReference type="PANTHER" id="PTHR35711:SF1">
    <property type="entry name" value="ECTODERMAL, ISOFORM F"/>
    <property type="match status" value="1"/>
</dbReference>
<keyword evidence="3" id="KW-0812">Transmembrane</keyword>
<organism evidence="4 5">
    <name type="scientific">Babesia gibsoni</name>
    <dbReference type="NCBI Taxonomy" id="33632"/>
    <lineage>
        <taxon>Eukaryota</taxon>
        <taxon>Sar</taxon>
        <taxon>Alveolata</taxon>
        <taxon>Apicomplexa</taxon>
        <taxon>Aconoidasida</taxon>
        <taxon>Piroplasmida</taxon>
        <taxon>Babesiidae</taxon>
        <taxon>Babesia</taxon>
    </lineage>
</organism>
<keyword evidence="1" id="KW-0175">Coiled coil</keyword>
<proteinExistence type="predicted"/>
<comment type="caution">
    <text evidence="4">The sequence shown here is derived from an EMBL/GenBank/DDBJ whole genome shotgun (WGS) entry which is preliminary data.</text>
</comment>
<feature type="transmembrane region" description="Helical" evidence="3">
    <location>
        <begin position="537"/>
        <end position="563"/>
    </location>
</feature>
<evidence type="ECO:0000313" key="4">
    <source>
        <dbReference type="EMBL" id="KAK1444419.1"/>
    </source>
</evidence>
<feature type="transmembrane region" description="Helical" evidence="3">
    <location>
        <begin position="414"/>
        <end position="435"/>
    </location>
</feature>
<feature type="compositionally biased region" description="Polar residues" evidence="2">
    <location>
        <begin position="708"/>
        <end position="726"/>
    </location>
</feature>
<feature type="transmembrane region" description="Helical" evidence="3">
    <location>
        <begin position="1213"/>
        <end position="1232"/>
    </location>
</feature>
<evidence type="ECO:0000256" key="2">
    <source>
        <dbReference type="SAM" id="MobiDB-lite"/>
    </source>
</evidence>
<feature type="compositionally biased region" description="Polar residues" evidence="2">
    <location>
        <begin position="872"/>
        <end position="881"/>
    </location>
</feature>
<sequence>MKATYNFGHVIDSYIDLVFPTLKREKSSQAESKDVGKSKEGIPHSRLHSWLQCLQLVIIIALLISLSTYSLHARSSYTASTTLRKALKEPVAFNEVGFGKVMHMLDEIRDAKAKAKSKVKNKRADRTDEHREVVFNSNAGVLRYTGIKNKQDVAFWLQFGLIPSLFKGLYSYNKLVANTFRLSFQRSKYGDFTYYKERKPSNASALEKEATSGQDADSVQEEVRETATDEDGDENSTYKVKVVPSKKGDNATKNLGWNRNTSKHVISLPYVESGKYHTFSTQGGNYLYITGTDAHEALNALNMGEAYISDPPYFPLSVIITDETTASVNLEAFVSNPFNYTISYIHVSFTFKKGSDGNVEFLVKTSKASSIWSFTGSSYMQTSLAIYVLLLILMLVLFGHSFFWYRKERVYPSIILYVIDVISKISLLSCAIVYGSRILWNNGDLPKIASVSYAHGSYESVICLGKDGKIVDKENIQQLFNVMRNEMLTGYWSLGLFHFVTFTTVTLLFLLLCVRMCSGTKVGSVIRYFAFPSASQIFLSVFLVAISLCMLSLVNAYMVNFIYSENSSFRYNLATLSNIIAGVYNKQVEAYLRNYSLLHSVTTVVLLIIFSYSGIFVLITMMLGNQPGKCIESFDSKPVIDPYDNTRLVQLKISMARVLRYLIPRYNIGFLRQLATEKSKGESNETGVLGNSITSAVHNSTSLSGENYGTQHHSQHNFESSGTNDSGECRFTVPSGYVGPNQELSLGDSNTSKRRSLKDFFSELSMYKLCRIFIYLVVIVGVLGFAFKEHRYHAVSKLLTSTIHKGLSINEKMLFLEFRERKEAGTTASRRASTASKEPANTGGRHSSRKQVTRASSAAVSTVRNIAAGVTPTDSGSGKTATEQENKENGEGKTESPEPAKESSKESSSEEGPKAVEENKSGEDKDSKDEKGKSKEEEKSDQSNTGKTDKADGEDSAEKTSNNEDKGDEVKSEESKGDSSKSADSPSEDSPSDKATKATEAEGGGGDEDKDKNGEADEEKDNEQEEVKQPDEINYIAVKMPVPPRSIATTHDLYYWLCEGGIDAMFQYGIFGNDYICVDGIRREYLAINSRYFLIPALSPIFMEIVLRDHSGFNLPMFKSMSHDERNSTVLSMVKPTLGSLGFKELLGSDHANLPDILKDIKLKMLLVDSEAEGKLYSGTVSFHVRKSGVVLTTLKVRSTVGAHLSSSYSNTAFLVVSLISVILFAASFLWLGSRLCMFLKEYNRKYYIVFWKDKWKGILVFFLNDGYRVIELTIILAIGIMCIHYVLIHIYTNELYDNVKNLSEMHSRLAVNRALSNVRFHHRAIWASLFTVVFLGLFRELSLFRNVVKMIYICVKHSFTLYLIVAIAMLFLTVTLIFFLFVFASENFNELSRGDGSLCNSARMIFSESSVLSHVYDSKALAMLIYPLFLLVKLWIVNIMFSYMWAIWPKDDDEEDEEMVKRTADMFKLVPISLYGISRQSDQVTNISDEQLDLITDEVKSMSADEAIELDNRFKQFNTQYSSSGMSEVEYTEWLHNQLSAEMRNMLVNCNKMQLRLEILQKQCEIAQEKVDHDLETNISLLEVALADKKDELSSVFATYKSLLDKENEK</sequence>
<feature type="compositionally biased region" description="Polar residues" evidence="2">
    <location>
        <begin position="853"/>
        <end position="864"/>
    </location>
</feature>
<feature type="transmembrane region" description="Helical" evidence="3">
    <location>
        <begin position="491"/>
        <end position="516"/>
    </location>
</feature>
<feature type="compositionally biased region" description="Low complexity" evidence="2">
    <location>
        <begin position="826"/>
        <end position="836"/>
    </location>
</feature>
<keyword evidence="3" id="KW-0472">Membrane</keyword>
<feature type="compositionally biased region" description="Basic and acidic residues" evidence="2">
    <location>
        <begin position="991"/>
        <end position="1000"/>
    </location>
</feature>
<protein>
    <submittedName>
        <fullName evidence="4">Uncharacterized protein</fullName>
    </submittedName>
</protein>